<evidence type="ECO:0000256" key="4">
    <source>
        <dbReference type="ARBA" id="ARBA00023277"/>
    </source>
</evidence>
<feature type="region of interest" description="Disordered" evidence="7">
    <location>
        <begin position="555"/>
        <end position="619"/>
    </location>
</feature>
<comment type="subunit">
    <text evidence="1 6">Homodimer.</text>
</comment>
<evidence type="ECO:0000256" key="7">
    <source>
        <dbReference type="SAM" id="MobiDB-lite"/>
    </source>
</evidence>
<dbReference type="GO" id="GO:0030979">
    <property type="term" value="P:alpha-glucan biosynthetic process"/>
    <property type="evidence" value="ECO:0007669"/>
    <property type="project" value="UniProtKB-UniRule"/>
</dbReference>
<dbReference type="STRING" id="575540.Isop_1163"/>
<accession>E8R5K1</accession>
<dbReference type="SUPFAM" id="SSF51445">
    <property type="entry name" value="(Trans)glycosidases"/>
    <property type="match status" value="1"/>
</dbReference>
<protein>
    <recommendedName>
        <fullName evidence="6">Alpha-1,4-glucan:maltose-1-phosphate maltosyltransferase</fullName>
        <shortName evidence="6">GMPMT</shortName>
        <ecNumber evidence="6">2.4.99.16</ecNumber>
    </recommendedName>
    <alternativeName>
        <fullName evidence="6">(1-&gt;4)-alpha-D-glucan:maltose-1-phosphate alpha-D-maltosyltransferase</fullName>
    </alternativeName>
</protein>
<proteinExistence type="inferred from homology"/>
<comment type="catalytic activity">
    <reaction evidence="5 6">
        <text>alpha-maltose 1-phosphate + [(1-&gt;4)-alpha-D-glucosyl](n) = [(1-&gt;4)-alpha-D-glucosyl](n+2) + phosphate</text>
        <dbReference type="Rhea" id="RHEA:42692"/>
        <dbReference type="Rhea" id="RHEA-COMP:9584"/>
        <dbReference type="Rhea" id="RHEA-COMP:10183"/>
        <dbReference type="ChEBI" id="CHEBI:15444"/>
        <dbReference type="ChEBI" id="CHEBI:43474"/>
        <dbReference type="ChEBI" id="CHEBI:63576"/>
        <dbReference type="EC" id="2.4.99.16"/>
    </reaction>
</comment>
<dbReference type="InterPro" id="IPR026585">
    <property type="entry name" value="GlgE"/>
</dbReference>
<dbReference type="SUPFAM" id="SSF53756">
    <property type="entry name" value="UDP-Glycosyltransferase/glycogen phosphorylase"/>
    <property type="match status" value="1"/>
</dbReference>
<keyword evidence="4 6" id="KW-0119">Carbohydrate metabolism</keyword>
<gene>
    <name evidence="6" type="primary">glgE</name>
    <name evidence="9" type="ordered locus">Isop_1163</name>
</gene>
<feature type="binding site" evidence="6">
    <location>
        <begin position="1175"/>
        <end position="1176"/>
    </location>
    <ligand>
        <name>alpha-maltose 1-phosphate</name>
        <dbReference type="ChEBI" id="CHEBI:63576"/>
    </ligand>
</feature>
<evidence type="ECO:0000313" key="10">
    <source>
        <dbReference type="Proteomes" id="UP000008631"/>
    </source>
</evidence>
<dbReference type="Gene3D" id="1.20.58.80">
    <property type="entry name" value="Phosphotransferase system, lactose/cellobiose-type IIA subunit"/>
    <property type="match status" value="1"/>
</dbReference>
<comment type="similarity">
    <text evidence="6">Belongs to the glycosyl hydrolase 13 family. GlgE subfamily.</text>
</comment>
<dbReference type="InterPro" id="IPR013783">
    <property type="entry name" value="Ig-like_fold"/>
</dbReference>
<keyword evidence="2 6" id="KW-0328">Glycosyltransferase</keyword>
<dbReference type="OrthoDB" id="9805159at2"/>
<dbReference type="HAMAP" id="MF_02124">
    <property type="entry name" value="GlgE"/>
    <property type="match status" value="1"/>
</dbReference>
<dbReference type="Proteomes" id="UP000008631">
    <property type="component" value="Chromosome"/>
</dbReference>
<evidence type="ECO:0000256" key="5">
    <source>
        <dbReference type="ARBA" id="ARBA00048735"/>
    </source>
</evidence>
<comment type="function">
    <text evidence="6">Maltosyltransferase that uses maltose 1-phosphate (M1P) as the sugar donor to elongate linear or branched alpha-(1-&gt;4)-glucans. Is involved in a branched alpha-glucan biosynthetic pathway from trehalose, together with TreS, Mak and GlgB.</text>
</comment>
<evidence type="ECO:0000256" key="3">
    <source>
        <dbReference type="ARBA" id="ARBA00022679"/>
    </source>
</evidence>
<dbReference type="Gene3D" id="2.60.40.10">
    <property type="entry name" value="Immunoglobulins"/>
    <property type="match status" value="1"/>
</dbReference>
<name>E8R5K1_ISOPI</name>
<dbReference type="Gene3D" id="3.40.50.2000">
    <property type="entry name" value="Glycogen Phosphorylase B"/>
    <property type="match status" value="2"/>
</dbReference>
<dbReference type="PANTHER" id="PTHR47786:SF2">
    <property type="entry name" value="GLYCOSYL HYDROLASE FAMILY 13 CATALYTIC DOMAIN-CONTAINING PROTEIN"/>
    <property type="match status" value="1"/>
</dbReference>
<organism evidence="9 10">
    <name type="scientific">Isosphaera pallida (strain ATCC 43644 / DSM 9630 / IS1B)</name>
    <dbReference type="NCBI Taxonomy" id="575540"/>
    <lineage>
        <taxon>Bacteria</taxon>
        <taxon>Pseudomonadati</taxon>
        <taxon>Planctomycetota</taxon>
        <taxon>Planctomycetia</taxon>
        <taxon>Isosphaerales</taxon>
        <taxon>Isosphaeraceae</taxon>
        <taxon>Isosphaera</taxon>
    </lineage>
</organism>
<dbReference type="PANTHER" id="PTHR47786">
    <property type="entry name" value="ALPHA-1,4-GLUCAN:MALTOSE-1-PHOSPHATE MALTOSYLTRANSFERASE"/>
    <property type="match status" value="1"/>
</dbReference>
<sequence length="1304" mass="144650">MIARSGQPRPCEANPLRPLLSSWFFGSTPPMSDWNGGASSPSAAVVPGAPASILRPVPVLLTITELEVGGAERALVELATRLDPQRWRVTVVTLAERGPLAEPLRASGIETVALGLNSIRQIRRGIRQLSQILLERRIELVQSFLFHANLLSRWAVARLARRHRREGAARRTTWGEAQEVWTPKVVLSGVRVADPRRWRLWLDRHHLDLCAGWVCVSEGVKRQYLQAGFPESKLFVIPNGVDPQRFVGLDEGPKVFGEAAQDGPVALFVGRLERQKGWETLIEAAARLHREGPNLAGIPPRWFLAIVGDGPDRERLARRVLTTPGLKERVAILGFRADADRLIASADLLVSPSRWEGMPNVVLEAMAAGKPVIGTRVQGTEDLVIHHETGLLVPPDHPASLAKAMYDLLRSRRMRREMGMAGLRRVVERFSLDAVALAYDRLWSRLLNLDPPPPPRASEGSSLRFAHTVVSHANEPQKIAEGVVKTVRSETVNPPSTIPAGSSVALTAPAATNPPGGDQPTSHAAASSSPVASVEPIVPLDEVDEVGQAAESAGIAIEPVESGEAVPESRSIPQVTASPSTDHTNEPTPAFESSAPPPHPFDTPEQIDTPTPSEVASPMPISLPKFVRVGFAGDRESRSADARPDVASSCDSSSPPARVVIEKLLPEVDGGAWPVKRSLGESLEVTAHIFADGHDVLRADLLVKGPDETTWRTIPLVAGYNDEWRATIPLERLGLYQYKAVAWIDQFASWRQEVTKKFEAGQPIHSELLEGAAMIAETARQKTLPSEDQSILTKASLALADANLSEADRYALVHGEPLTRAMANHAPRRSAAESNRVGRVLVERECARFSSWYELFPRSCSPNPGVHGRFDDLIATLPRIAAMGFDVVYLPPIHPIGTSFRKGRNNALQAEPGDVGSPWAIGSPEGGHDAIHPELGTVEDFKRVVAAARDHGLEIALDIAIQCSPDHPYVQNHPQWFRHRPDGSIKYAENPPKKYQDIYPLDFECEDWRALWEEMKRIFLVWIERGVKIFRVDNPHTKPFAFWEWLIDEVRRVEPETIFLAEAFTRPKPMAHLAKRGFSQSYSYFTWRNTKAELTEFLTELTRGDWVEFYRPNFFANTPDILSEYLQHGGRPATMVRLILAATLGTNYGIYGPVFERCEVTPARPGSEEYLDSEKYQLRYWGDPSPNDLSWLVTKINQIRRDHPALQFFRDLEFHPTDSDHVLCYSKIAPDRSDAILVAINLDPHQTHWARVEIPAERFGRHPGECFEVHDLLTGARYLWSGGTNTVGLDPQGIPAHVFHIEMR</sequence>
<dbReference type="InterPro" id="IPR013780">
    <property type="entry name" value="Glyco_hydro_b"/>
</dbReference>
<dbReference type="HOGENOM" id="CLU_261209_0_0_0"/>
<feature type="region of interest" description="Disordered" evidence="7">
    <location>
        <begin position="490"/>
        <end position="532"/>
    </location>
</feature>
<dbReference type="InterPro" id="IPR006047">
    <property type="entry name" value="GH13_cat_dom"/>
</dbReference>
<dbReference type="SMART" id="SM00642">
    <property type="entry name" value="Aamy"/>
    <property type="match status" value="1"/>
</dbReference>
<dbReference type="InParanoid" id="E8R5K1"/>
<dbReference type="InterPro" id="IPR017853">
    <property type="entry name" value="GH"/>
</dbReference>
<keyword evidence="10" id="KW-1185">Reference proteome</keyword>
<evidence type="ECO:0000313" key="9">
    <source>
        <dbReference type="EMBL" id="ADV61750.1"/>
    </source>
</evidence>
<dbReference type="EC" id="2.4.99.16" evidence="6"/>
<dbReference type="Pfam" id="PF13692">
    <property type="entry name" value="Glyco_trans_1_4"/>
    <property type="match status" value="1"/>
</dbReference>
<evidence type="ECO:0000256" key="6">
    <source>
        <dbReference type="HAMAP-Rule" id="MF_02124"/>
    </source>
</evidence>
<dbReference type="CDD" id="cd11344">
    <property type="entry name" value="AmyAc_GlgE_like"/>
    <property type="match status" value="1"/>
</dbReference>
<feature type="domain" description="Glycosyl hydrolase family 13 catalytic" evidence="8">
    <location>
        <begin position="850"/>
        <end position="1200"/>
    </location>
</feature>
<evidence type="ECO:0000256" key="1">
    <source>
        <dbReference type="ARBA" id="ARBA00011738"/>
    </source>
</evidence>
<evidence type="ECO:0000259" key="8">
    <source>
        <dbReference type="SMART" id="SM00642"/>
    </source>
</evidence>
<dbReference type="RefSeq" id="WP_013564039.1">
    <property type="nucleotide sequence ID" value="NC_014962.1"/>
</dbReference>
<dbReference type="Pfam" id="PF21702">
    <property type="entry name" value="GLGE_C"/>
    <property type="match status" value="1"/>
</dbReference>
<dbReference type="Gene3D" id="2.60.40.1180">
    <property type="entry name" value="Golgi alpha-mannosidase II"/>
    <property type="match status" value="1"/>
</dbReference>
<dbReference type="KEGG" id="ipa:Isop_1163"/>
<feature type="binding site" evidence="6">
    <location>
        <position position="997"/>
    </location>
    <ligand>
        <name>alpha-maltose 1-phosphate</name>
        <dbReference type="ChEBI" id="CHEBI:63576"/>
    </ligand>
</feature>
<feature type="compositionally biased region" description="Polar residues" evidence="7">
    <location>
        <begin position="571"/>
        <end position="582"/>
    </location>
</feature>
<dbReference type="Pfam" id="PF11896">
    <property type="entry name" value="GlgE_dom_N_S"/>
    <property type="match status" value="1"/>
</dbReference>
<dbReference type="InterPro" id="IPR021828">
    <property type="entry name" value="GlgE_dom_N/S"/>
</dbReference>
<keyword evidence="3 6" id="KW-0808">Transferase</keyword>
<feature type="active site" description="Proton donor" evidence="6">
    <location>
        <position position="1062"/>
    </location>
</feature>
<dbReference type="eggNOG" id="COG0366">
    <property type="taxonomic scope" value="Bacteria"/>
</dbReference>
<reference key="1">
    <citation type="submission" date="2010-11" db="EMBL/GenBank/DDBJ databases">
        <title>The complete sequence of chromosome of Isophaera pallida ATCC 43644.</title>
        <authorList>
            <consortium name="US DOE Joint Genome Institute (JGI-PGF)"/>
            <person name="Lucas S."/>
            <person name="Copeland A."/>
            <person name="Lapidus A."/>
            <person name="Bruce D."/>
            <person name="Goodwin L."/>
            <person name="Pitluck S."/>
            <person name="Kyrpides N."/>
            <person name="Mavromatis K."/>
            <person name="Pagani I."/>
            <person name="Ivanova N."/>
            <person name="Saunders E."/>
            <person name="Brettin T."/>
            <person name="Detter J.C."/>
            <person name="Han C."/>
            <person name="Tapia R."/>
            <person name="Land M."/>
            <person name="Hauser L."/>
            <person name="Markowitz V."/>
            <person name="Cheng J.-F."/>
            <person name="Hugenholtz P."/>
            <person name="Woyke T."/>
            <person name="Wu D."/>
            <person name="Eisen J.A."/>
        </authorList>
    </citation>
    <scope>NUCLEOTIDE SEQUENCE</scope>
    <source>
        <strain>ATCC 43644</strain>
    </source>
</reference>
<feature type="site" description="Transition state stabilizer" evidence="6">
    <location>
        <position position="1120"/>
    </location>
</feature>
<dbReference type="InterPro" id="IPR028098">
    <property type="entry name" value="Glyco_trans_4-like_N"/>
</dbReference>
<feature type="binding site" evidence="6">
    <location>
        <position position="1034"/>
    </location>
    <ligand>
        <name>alpha-maltose 1-phosphate</name>
        <dbReference type="ChEBI" id="CHEBI:63576"/>
    </ligand>
</feature>
<dbReference type="Gene3D" id="3.20.20.80">
    <property type="entry name" value="Glycosidases"/>
    <property type="match status" value="1"/>
</dbReference>
<dbReference type="GO" id="GO:0004553">
    <property type="term" value="F:hydrolase activity, hydrolyzing O-glycosyl compounds"/>
    <property type="evidence" value="ECO:0007669"/>
    <property type="project" value="InterPro"/>
</dbReference>
<dbReference type="eggNOG" id="COG3115">
    <property type="taxonomic scope" value="Bacteria"/>
</dbReference>
<reference evidence="9 10" key="2">
    <citation type="journal article" date="2011" name="Stand. Genomic Sci.">
        <title>Complete genome sequence of Isosphaera pallida type strain (IS1B).</title>
        <authorList>
            <consortium name="US DOE Joint Genome Institute (JGI-PGF)"/>
            <person name="Goker M."/>
            <person name="Cleland D."/>
            <person name="Saunders E."/>
            <person name="Lapidus A."/>
            <person name="Nolan M."/>
            <person name="Lucas S."/>
            <person name="Hammon N."/>
            <person name="Deshpande S."/>
            <person name="Cheng J.F."/>
            <person name="Tapia R."/>
            <person name="Han C."/>
            <person name="Goodwin L."/>
            <person name="Pitluck S."/>
            <person name="Liolios K."/>
            <person name="Pagani I."/>
            <person name="Ivanova N."/>
            <person name="Mavromatis K."/>
            <person name="Pati A."/>
            <person name="Chen A."/>
            <person name="Palaniappan K."/>
            <person name="Land M."/>
            <person name="Hauser L."/>
            <person name="Chang Y.J."/>
            <person name="Jeffries C.D."/>
            <person name="Detter J.C."/>
            <person name="Beck B."/>
            <person name="Woyke T."/>
            <person name="Bristow J."/>
            <person name="Eisen J.A."/>
            <person name="Markowitz V."/>
            <person name="Hugenholtz P."/>
            <person name="Kyrpides N.C."/>
            <person name="Klenk H.P."/>
        </authorList>
    </citation>
    <scope>NUCLEOTIDE SEQUENCE [LARGE SCALE GENOMIC DNA]</scope>
    <source>
        <strain evidence="10">ATCC 43644 / DSM 9630 / IS1B</strain>
    </source>
</reference>
<dbReference type="eggNOG" id="COG0438">
    <property type="taxonomic scope" value="Bacteria"/>
</dbReference>
<dbReference type="InterPro" id="IPR049171">
    <property type="entry name" value="GLGE_C"/>
</dbReference>
<feature type="binding site" evidence="6">
    <location>
        <position position="962"/>
    </location>
    <ligand>
        <name>alpha-maltose 1-phosphate</name>
        <dbReference type="ChEBI" id="CHEBI:63576"/>
    </ligand>
</feature>
<dbReference type="GO" id="GO:0016758">
    <property type="term" value="F:hexosyltransferase activity"/>
    <property type="evidence" value="ECO:0007669"/>
    <property type="project" value="UniProtKB-UniRule"/>
</dbReference>
<evidence type="ECO:0000256" key="2">
    <source>
        <dbReference type="ARBA" id="ARBA00022676"/>
    </source>
</evidence>
<feature type="active site" description="Nucleophile" evidence="6">
    <location>
        <position position="1033"/>
    </location>
</feature>
<dbReference type="Pfam" id="PF13439">
    <property type="entry name" value="Glyco_transf_4"/>
    <property type="match status" value="1"/>
</dbReference>
<dbReference type="EMBL" id="CP002353">
    <property type="protein sequence ID" value="ADV61750.1"/>
    <property type="molecule type" value="Genomic_DNA"/>
</dbReference>
<feature type="binding site" evidence="6">
    <location>
        <position position="902"/>
    </location>
    <ligand>
        <name>alpha-maltose 1-phosphate</name>
        <dbReference type="ChEBI" id="CHEBI:63576"/>
    </ligand>
</feature>